<dbReference type="EMBL" id="WTUW01000001">
    <property type="protein sequence ID" value="MZR29065.1"/>
    <property type="molecule type" value="Genomic_DNA"/>
</dbReference>
<proteinExistence type="predicted"/>
<dbReference type="SUPFAM" id="SSF89796">
    <property type="entry name" value="CoA-transferase family III (CaiB/BaiF)"/>
    <property type="match status" value="1"/>
</dbReference>
<accession>A0A6L8W248</accession>
<sequence length="402" mass="44534">MSKTKDGPLAGIRIADLTSVLLGPYAAQIMGDMGADVIKIEGPEGDTTRDLGPRRSPGMAAVYLNANRNKRALGIDLKSPEGRETFLKLIETVDVLLHNMRPSAIKRLRLTYEDIKSVNPNIIYCGAYGFGQDGPYANKPAYDDMIQGVSGLASTQSKLMGRPGYMPTVIADKATALTAVYSVTMALFHRERTGEGQEVKIPMFETMVQFHMLEHLYGGSFDPPLGPVGYPRAISPNRHPYKTKNGMIGVLPYVDKHWRAFFDMAGRPELMEDPRFCNIEARLDNIDVLYEVLSEIVATRTSEEWLNDLDAANIPAVPINSPEDLLEDEHLQAVNFWQTMDHPSEGKLVYPGIHTEFSASPGNIRRHAPRHGEHNQEILQEIGMSEAEIDRLISSGVLCSKA</sequence>
<evidence type="ECO:0000313" key="3">
    <source>
        <dbReference type="Proteomes" id="UP000476030"/>
    </source>
</evidence>
<protein>
    <submittedName>
        <fullName evidence="2">CoA transferase</fullName>
    </submittedName>
</protein>
<reference evidence="2 3" key="1">
    <citation type="submission" date="2019-12" db="EMBL/GenBank/DDBJ databases">
        <title>Snethiella sp. nov. sp. isolated from sea sand.</title>
        <authorList>
            <person name="Kim J."/>
            <person name="Jeong S.E."/>
            <person name="Jung H.S."/>
            <person name="Jeon C.O."/>
        </authorList>
    </citation>
    <scope>NUCLEOTIDE SEQUENCE [LARGE SCALE GENOMIC DNA]</scope>
    <source>
        <strain evidence="2 3">DP05</strain>
    </source>
</reference>
<dbReference type="Gene3D" id="3.30.1540.10">
    <property type="entry name" value="formyl-coa transferase, domain 3"/>
    <property type="match status" value="1"/>
</dbReference>
<gene>
    <name evidence="2" type="ORF">GQE98_00310</name>
</gene>
<dbReference type="PANTHER" id="PTHR48207">
    <property type="entry name" value="SUCCINATE--HYDROXYMETHYLGLUTARATE COA-TRANSFERASE"/>
    <property type="match status" value="1"/>
</dbReference>
<dbReference type="Pfam" id="PF02515">
    <property type="entry name" value="CoA_transf_3"/>
    <property type="match status" value="1"/>
</dbReference>
<evidence type="ECO:0000313" key="2">
    <source>
        <dbReference type="EMBL" id="MZR29065.1"/>
    </source>
</evidence>
<dbReference type="InterPro" id="IPR003673">
    <property type="entry name" value="CoA-Trfase_fam_III"/>
</dbReference>
<dbReference type="GO" id="GO:0008410">
    <property type="term" value="F:CoA-transferase activity"/>
    <property type="evidence" value="ECO:0007669"/>
    <property type="project" value="TreeGrafter"/>
</dbReference>
<keyword evidence="1 2" id="KW-0808">Transferase</keyword>
<organism evidence="2 3">
    <name type="scientific">Sneathiella litorea</name>
    <dbReference type="NCBI Taxonomy" id="2606216"/>
    <lineage>
        <taxon>Bacteria</taxon>
        <taxon>Pseudomonadati</taxon>
        <taxon>Pseudomonadota</taxon>
        <taxon>Alphaproteobacteria</taxon>
        <taxon>Sneathiellales</taxon>
        <taxon>Sneathiellaceae</taxon>
        <taxon>Sneathiella</taxon>
    </lineage>
</organism>
<dbReference type="InterPro" id="IPR044855">
    <property type="entry name" value="CoA-Trfase_III_dom3_sf"/>
</dbReference>
<dbReference type="AlphaFoldDB" id="A0A6L8W248"/>
<comment type="caution">
    <text evidence="2">The sequence shown here is derived from an EMBL/GenBank/DDBJ whole genome shotgun (WGS) entry which is preliminary data.</text>
</comment>
<dbReference type="RefSeq" id="WP_161313559.1">
    <property type="nucleotide sequence ID" value="NZ_WTUW01000001.1"/>
</dbReference>
<dbReference type="Proteomes" id="UP000476030">
    <property type="component" value="Unassembled WGS sequence"/>
</dbReference>
<dbReference type="Gene3D" id="3.40.50.10540">
    <property type="entry name" value="Crotonobetainyl-coa:carnitine coa-transferase, domain 1"/>
    <property type="match status" value="1"/>
</dbReference>
<name>A0A6L8W248_9PROT</name>
<evidence type="ECO:0000256" key="1">
    <source>
        <dbReference type="ARBA" id="ARBA00022679"/>
    </source>
</evidence>
<dbReference type="PANTHER" id="PTHR48207:SF4">
    <property type="entry name" value="BLL6097 PROTEIN"/>
    <property type="match status" value="1"/>
</dbReference>
<keyword evidence="3" id="KW-1185">Reference proteome</keyword>
<dbReference type="InterPro" id="IPR050483">
    <property type="entry name" value="CoA-transferase_III_domain"/>
</dbReference>
<dbReference type="InterPro" id="IPR023606">
    <property type="entry name" value="CoA-Trfase_III_dom_1_sf"/>
</dbReference>